<organism evidence="2 3">
    <name type="scientific">Tetrahymena thermophila (strain SB210)</name>
    <dbReference type="NCBI Taxonomy" id="312017"/>
    <lineage>
        <taxon>Eukaryota</taxon>
        <taxon>Sar</taxon>
        <taxon>Alveolata</taxon>
        <taxon>Ciliophora</taxon>
        <taxon>Intramacronucleata</taxon>
        <taxon>Oligohymenophorea</taxon>
        <taxon>Hymenostomatida</taxon>
        <taxon>Tetrahymenina</taxon>
        <taxon>Tetrahymenidae</taxon>
        <taxon>Tetrahymena</taxon>
    </lineage>
</organism>
<evidence type="ECO:0000256" key="1">
    <source>
        <dbReference type="SAM" id="Phobius"/>
    </source>
</evidence>
<feature type="transmembrane region" description="Helical" evidence="1">
    <location>
        <begin position="982"/>
        <end position="1001"/>
    </location>
</feature>
<accession>Q22MX3</accession>
<feature type="transmembrane region" description="Helical" evidence="1">
    <location>
        <begin position="1054"/>
        <end position="1072"/>
    </location>
</feature>
<dbReference type="EMBL" id="GG662720">
    <property type="protein sequence ID" value="EAR86425.2"/>
    <property type="molecule type" value="Genomic_DNA"/>
</dbReference>
<protein>
    <submittedName>
        <fullName evidence="2">Transmembrane protein, putative</fullName>
    </submittedName>
</protein>
<sequence>MLIYSDLKSSSGLTIQSLKSKAVFNNNTFANTSSNSVIGALSLDVSSLTFTNCTFDNNIYYGMELSNNEIFSLNIGGFIAAKVDTISLTDTHFKKTFSSQGAIQIKSNQNKLEVSILKCTFKEIFAFSSSGSVLNVDSSQSILQMVIQESTFENIVQITNQYTYQKLKAVIYIEKDYSFQNDLNFVQFDQVDITNVITQFIEQKQNYFFNSFQSSFNSFFFIGSIINVQAQQFNIKSDRKYKELIEFLQYIEQFQHQKLQFNDKDKLKEQIMHSPIFYLEEGEISLQNITYYGNREEVTNITNKFSQNNIHENLFKYKKTLIVATQSTVRISNLSAINLLVTKFIDVKDSEKVELKQLFFERVEQLLIKDLLTSNLEKIGQSAIINLKKIQNISIENLEIYCDQNQLSQQSQQNQINNEQQQLHCLGQVIFIQESQFDIKNSIIHNYVSPIHNGTAISILNPNNSCTIKNNRFYYLKTSGYGGAIYIQMTNQGFDFKDYFYNYIQDSKQILNINLEGNTFQFNQAEKGGCIFFENLLDITDRIKFQISQNKFYNNTSRLGSSLYYQNIVPYIETNNKFKYNSDDISKSTIFSTPHLIKLVQTDEIKQILNFNSSLHWNDKNSEYIADIIIASGQKLPALKFQFYFIHDFSQEINLVHLDLIQTDIPIQEYINIELSYDPSQQNSNLANPLSPFMFFLRNKDEIKYEKEGNYIEFSNLQLLGVFNQSITLQVSSPLIMHENKRLNQIEKNIKFKINVFFRQCNKYEITTKTDFLPSEMSNQIMQCYKCLDNTFARDGSVCSECPQGAVCKQEHEIQISPGYWRKSLSSYEIIQCFNELGNCRGGNSFGNQLCQEGYVGALCEECDLFAEVWPHSYTRQGNFKCVRCNKQGFSYFLIILSHILTLIVAISSIVSNSESIKIKTIKAIYKQQRKSNKPNRSANNLDQYNKQDIKQIQSGANLKILASYFSLMSCMSNFKFSLPRIIPEVSGVVGSPIAISMNAIDCLLVKMPITNKFPYIYFSFILKLIFPFIVFTAIITLLFIWNCVHKYKFQTHYFYTTFLFLYIFLQGDLVYEAINLIACRNIAGEKYLLANVNYQCNSDNHRFEFGLVYPSFIILSLLFPICLLINLIRNKQQLRKIRYQLRWGILYHEYKDDCFYWEFIKISEKLFIIISISLFNQAQNIQLGVLIIILILYMLYLYKMKPFMLKKDNSMEFLSSFTILLTIILISISIQKQIQNYQYFITISFIIAINALFVLFISTKIYVEQYELFKQKKPMILIKCPQIAKFLNYLSEKLQNGWRGEQSANNSQKNLSLNANKPEKENFQENKQKKVLVVQDSSINQYNYPYKNKTQQDSNNISENINNQFNSLSQDKSKIGFFNRDECIEEFNSFGKSSYKNKKENKIVSASSIDSCNLEMVDVNEKKLNKAVPVSQFLARNQNVQSSQNNIISSYQKKNFSLSLNSQYQQSLQSTLENMKQRYFKRKQKSGVNFNQEMAKIKKVSTINNIIQNTSNLQTSQISSNLSVFTSNQDISSMQE</sequence>
<dbReference type="Proteomes" id="UP000009168">
    <property type="component" value="Unassembled WGS sequence"/>
</dbReference>
<feature type="transmembrane region" description="Helical" evidence="1">
    <location>
        <begin position="890"/>
        <end position="911"/>
    </location>
</feature>
<keyword evidence="1" id="KW-1133">Transmembrane helix</keyword>
<dbReference type="InterPro" id="IPR006626">
    <property type="entry name" value="PbH1"/>
</dbReference>
<keyword evidence="3" id="KW-1185">Reference proteome</keyword>
<evidence type="ECO:0000313" key="3">
    <source>
        <dbReference type="Proteomes" id="UP000009168"/>
    </source>
</evidence>
<feature type="transmembrane region" description="Helical" evidence="1">
    <location>
        <begin position="1211"/>
        <end position="1232"/>
    </location>
</feature>
<name>Q22MX3_TETTS</name>
<evidence type="ECO:0000313" key="2">
    <source>
        <dbReference type="EMBL" id="EAR86425.2"/>
    </source>
</evidence>
<dbReference type="InParanoid" id="Q22MX3"/>
<feature type="transmembrane region" description="Helical" evidence="1">
    <location>
        <begin position="1238"/>
        <end position="1264"/>
    </location>
</feature>
<dbReference type="KEGG" id="tet:TTHERM_00030000"/>
<dbReference type="HOGENOM" id="CLU_231450_0_0_1"/>
<dbReference type="GeneID" id="7833575"/>
<gene>
    <name evidence="2" type="ORF">TTHERM_00030000</name>
</gene>
<proteinExistence type="predicted"/>
<reference evidence="3" key="1">
    <citation type="journal article" date="2006" name="PLoS Biol.">
        <title>Macronuclear genome sequence of the ciliate Tetrahymena thermophila, a model eukaryote.</title>
        <authorList>
            <person name="Eisen J.A."/>
            <person name="Coyne R.S."/>
            <person name="Wu M."/>
            <person name="Wu D."/>
            <person name="Thiagarajan M."/>
            <person name="Wortman J.R."/>
            <person name="Badger J.H."/>
            <person name="Ren Q."/>
            <person name="Amedeo P."/>
            <person name="Jones K.M."/>
            <person name="Tallon L.J."/>
            <person name="Delcher A.L."/>
            <person name="Salzberg S.L."/>
            <person name="Silva J.C."/>
            <person name="Haas B.J."/>
            <person name="Majoros W.H."/>
            <person name="Farzad M."/>
            <person name="Carlton J.M."/>
            <person name="Smith R.K. Jr."/>
            <person name="Garg J."/>
            <person name="Pearlman R.E."/>
            <person name="Karrer K.M."/>
            <person name="Sun L."/>
            <person name="Manning G."/>
            <person name="Elde N.C."/>
            <person name="Turkewitz A.P."/>
            <person name="Asai D.J."/>
            <person name="Wilkes D.E."/>
            <person name="Wang Y."/>
            <person name="Cai H."/>
            <person name="Collins K."/>
            <person name="Stewart B.A."/>
            <person name="Lee S.R."/>
            <person name="Wilamowska K."/>
            <person name="Weinberg Z."/>
            <person name="Ruzzo W.L."/>
            <person name="Wloga D."/>
            <person name="Gaertig J."/>
            <person name="Frankel J."/>
            <person name="Tsao C.-C."/>
            <person name="Gorovsky M.A."/>
            <person name="Keeling P.J."/>
            <person name="Waller R.F."/>
            <person name="Patron N.J."/>
            <person name="Cherry J.M."/>
            <person name="Stover N.A."/>
            <person name="Krieger C.J."/>
            <person name="del Toro C."/>
            <person name="Ryder H.F."/>
            <person name="Williamson S.C."/>
            <person name="Barbeau R.A."/>
            <person name="Hamilton E.P."/>
            <person name="Orias E."/>
        </authorList>
    </citation>
    <scope>NUCLEOTIDE SEQUENCE [LARGE SCALE GENOMIC DNA]</scope>
    <source>
        <strain evidence="3">SB210</strain>
    </source>
</reference>
<dbReference type="PANTHER" id="PTHR11319:SF35">
    <property type="entry name" value="OUTER MEMBRANE PROTEIN PMPC-RELATED"/>
    <property type="match status" value="1"/>
</dbReference>
<feature type="transmembrane region" description="Helical" evidence="1">
    <location>
        <begin position="1021"/>
        <end position="1042"/>
    </location>
</feature>
<keyword evidence="1" id="KW-0472">Membrane</keyword>
<dbReference type="RefSeq" id="XP_976897.2">
    <property type="nucleotide sequence ID" value="XM_971804.2"/>
</dbReference>
<keyword evidence="1 2" id="KW-0812">Transmembrane</keyword>
<dbReference type="SMART" id="SM00710">
    <property type="entry name" value="PbH1"/>
    <property type="match status" value="3"/>
</dbReference>
<feature type="transmembrane region" description="Helical" evidence="1">
    <location>
        <begin position="1108"/>
        <end position="1129"/>
    </location>
</feature>
<feature type="transmembrane region" description="Helical" evidence="1">
    <location>
        <begin position="1182"/>
        <end position="1199"/>
    </location>
</feature>
<dbReference type="PANTHER" id="PTHR11319">
    <property type="entry name" value="G PROTEIN-COUPLED RECEPTOR-RELATED"/>
    <property type="match status" value="1"/>
</dbReference>